<reference evidence="1 2" key="2">
    <citation type="submission" date="2018-11" db="EMBL/GenBank/DDBJ databases">
        <authorList>
            <consortium name="Pathogen Informatics"/>
        </authorList>
    </citation>
    <scope>NUCLEOTIDE SEQUENCE [LARGE SCALE GENOMIC DNA]</scope>
</reference>
<organism evidence="3">
    <name type="scientific">Brugia timori</name>
    <dbReference type="NCBI Taxonomy" id="42155"/>
    <lineage>
        <taxon>Eukaryota</taxon>
        <taxon>Metazoa</taxon>
        <taxon>Ecdysozoa</taxon>
        <taxon>Nematoda</taxon>
        <taxon>Chromadorea</taxon>
        <taxon>Rhabditida</taxon>
        <taxon>Spirurina</taxon>
        <taxon>Spiruromorpha</taxon>
        <taxon>Filarioidea</taxon>
        <taxon>Onchocercidae</taxon>
        <taxon>Brugia</taxon>
    </lineage>
</organism>
<name>A0A0R3RAH8_9BILA</name>
<evidence type="ECO:0000313" key="3">
    <source>
        <dbReference type="WBParaSite" id="BTMF_0001704101-mRNA-1"/>
    </source>
</evidence>
<sequence length="56" mass="6259">MSALGGQIPGHPGISDVLDYLKTDPAMLRILQKYITEKEQVIVSFFLISIRIKARS</sequence>
<dbReference type="WBParaSite" id="BTMF_0001704101-mRNA-1">
    <property type="protein sequence ID" value="BTMF_0001704101-mRNA-1"/>
    <property type="gene ID" value="BTMF_0001704101"/>
</dbReference>
<accession>A0A0R3RAH8</accession>
<proteinExistence type="predicted"/>
<dbReference type="Proteomes" id="UP000280834">
    <property type="component" value="Unassembled WGS sequence"/>
</dbReference>
<evidence type="ECO:0000313" key="2">
    <source>
        <dbReference type="Proteomes" id="UP000280834"/>
    </source>
</evidence>
<keyword evidence="2" id="KW-1185">Reference proteome</keyword>
<gene>
    <name evidence="1" type="ORF">BTMF_LOCUS15015</name>
</gene>
<protein>
    <submittedName>
        <fullName evidence="3">MgtE_N domain-containing protein</fullName>
    </submittedName>
</protein>
<dbReference type="EMBL" id="UZAG01021939">
    <property type="protein sequence ID" value="VDO52097.1"/>
    <property type="molecule type" value="Genomic_DNA"/>
</dbReference>
<reference evidence="3" key="1">
    <citation type="submission" date="2017-02" db="UniProtKB">
        <authorList>
            <consortium name="WormBaseParasite"/>
        </authorList>
    </citation>
    <scope>IDENTIFICATION</scope>
</reference>
<dbReference type="AlphaFoldDB" id="A0A0R3RAH8"/>
<evidence type="ECO:0000313" key="1">
    <source>
        <dbReference type="EMBL" id="VDO52097.1"/>
    </source>
</evidence>